<organism evidence="3">
    <name type="scientific">uncultured Nocardioidaceae bacterium</name>
    <dbReference type="NCBI Taxonomy" id="253824"/>
    <lineage>
        <taxon>Bacteria</taxon>
        <taxon>Bacillati</taxon>
        <taxon>Actinomycetota</taxon>
        <taxon>Actinomycetes</taxon>
        <taxon>Propionibacteriales</taxon>
        <taxon>Nocardioidaceae</taxon>
        <taxon>environmental samples</taxon>
    </lineage>
</organism>
<dbReference type="AlphaFoldDB" id="A0A6J4M0H3"/>
<name>A0A6J4M0H3_9ACTN</name>
<protein>
    <recommendedName>
        <fullName evidence="4">Integral membrane protein</fullName>
    </recommendedName>
</protein>
<keyword evidence="2" id="KW-0472">Membrane</keyword>
<feature type="transmembrane region" description="Helical" evidence="2">
    <location>
        <begin position="21"/>
        <end position="41"/>
    </location>
</feature>
<keyword evidence="2" id="KW-0812">Transmembrane</keyword>
<evidence type="ECO:0008006" key="4">
    <source>
        <dbReference type="Google" id="ProtNLM"/>
    </source>
</evidence>
<feature type="transmembrane region" description="Helical" evidence="2">
    <location>
        <begin position="107"/>
        <end position="124"/>
    </location>
</feature>
<feature type="transmembrane region" description="Helical" evidence="2">
    <location>
        <begin position="53"/>
        <end position="75"/>
    </location>
</feature>
<sequence>MSARTRPSQPAPSRDGAPAPLVVAASLVAVEAILLVLQGVVELVSMSAARAVMGVTTAVFFLAYGAGLGVCAWALTRLRSWARAPVVVAQLIQLLVAWSFWGGSTRYVTVALVVVAVVVLLGAFHPASARALSRDPETDPDTDTDTDTDPA</sequence>
<gene>
    <name evidence="3" type="ORF">AVDCRST_MAG72-956</name>
</gene>
<evidence type="ECO:0000313" key="3">
    <source>
        <dbReference type="EMBL" id="CAA9343086.1"/>
    </source>
</evidence>
<proteinExistence type="predicted"/>
<evidence type="ECO:0000256" key="2">
    <source>
        <dbReference type="SAM" id="Phobius"/>
    </source>
</evidence>
<evidence type="ECO:0000256" key="1">
    <source>
        <dbReference type="SAM" id="MobiDB-lite"/>
    </source>
</evidence>
<keyword evidence="2" id="KW-1133">Transmembrane helix</keyword>
<dbReference type="EMBL" id="CADCUJ010000043">
    <property type="protein sequence ID" value="CAA9343086.1"/>
    <property type="molecule type" value="Genomic_DNA"/>
</dbReference>
<feature type="compositionally biased region" description="Acidic residues" evidence="1">
    <location>
        <begin position="138"/>
        <end position="151"/>
    </location>
</feature>
<feature type="transmembrane region" description="Helical" evidence="2">
    <location>
        <begin position="82"/>
        <end position="101"/>
    </location>
</feature>
<accession>A0A6J4M0H3</accession>
<reference evidence="3" key="1">
    <citation type="submission" date="2020-02" db="EMBL/GenBank/DDBJ databases">
        <authorList>
            <person name="Meier V. D."/>
        </authorList>
    </citation>
    <scope>NUCLEOTIDE SEQUENCE</scope>
    <source>
        <strain evidence="3">AVDCRST_MAG72</strain>
    </source>
</reference>
<feature type="region of interest" description="Disordered" evidence="1">
    <location>
        <begin position="131"/>
        <end position="151"/>
    </location>
</feature>